<evidence type="ECO:0000256" key="2">
    <source>
        <dbReference type="ARBA" id="ARBA00022722"/>
    </source>
</evidence>
<evidence type="ECO:0000256" key="1">
    <source>
        <dbReference type="ARBA" id="ARBA00010052"/>
    </source>
</evidence>
<keyword evidence="5" id="KW-0732">Signal</keyword>
<feature type="transmembrane region" description="Helical" evidence="4">
    <location>
        <begin position="828"/>
        <end position="851"/>
    </location>
</feature>
<keyword evidence="8" id="KW-1185">Reference proteome</keyword>
<dbReference type="PANTHER" id="PTHR13966:SF17">
    <property type="entry name" value="ENDONUCLEASE-RELATED"/>
    <property type="match status" value="1"/>
</dbReference>
<reference evidence="8" key="1">
    <citation type="journal article" date="2015" name="Proc. Natl. Acad. Sci. U.S.A.">
        <title>Genome sequence of the Asian Tiger mosquito, Aedes albopictus, reveals insights into its biology, genetics, and evolution.</title>
        <authorList>
            <person name="Chen X.G."/>
            <person name="Jiang X."/>
            <person name="Gu J."/>
            <person name="Xu M."/>
            <person name="Wu Y."/>
            <person name="Deng Y."/>
            <person name="Zhang C."/>
            <person name="Bonizzoni M."/>
            <person name="Dermauw W."/>
            <person name="Vontas J."/>
            <person name="Armbruster P."/>
            <person name="Huang X."/>
            <person name="Yang Y."/>
            <person name="Zhang H."/>
            <person name="He W."/>
            <person name="Peng H."/>
            <person name="Liu Y."/>
            <person name="Wu K."/>
            <person name="Chen J."/>
            <person name="Lirakis M."/>
            <person name="Topalis P."/>
            <person name="Van Leeuwen T."/>
            <person name="Hall A.B."/>
            <person name="Jiang X."/>
            <person name="Thorpe C."/>
            <person name="Mueller R.L."/>
            <person name="Sun C."/>
            <person name="Waterhouse R.M."/>
            <person name="Yan G."/>
            <person name="Tu Z.J."/>
            <person name="Fang X."/>
            <person name="James A.A."/>
        </authorList>
    </citation>
    <scope>NUCLEOTIDE SEQUENCE [LARGE SCALE GENOMIC DNA]</scope>
    <source>
        <strain evidence="8">Foshan</strain>
    </source>
</reference>
<evidence type="ECO:0000256" key="4">
    <source>
        <dbReference type="SAM" id="Phobius"/>
    </source>
</evidence>
<dbReference type="RefSeq" id="XP_019535139.3">
    <property type="nucleotide sequence ID" value="XM_019679594.3"/>
</dbReference>
<evidence type="ECO:0000313" key="7">
    <source>
        <dbReference type="EnsemblMetazoa" id="AALFPA23_020003.P29454"/>
    </source>
</evidence>
<evidence type="ECO:0000256" key="3">
    <source>
        <dbReference type="ARBA" id="ARBA00022759"/>
    </source>
</evidence>
<evidence type="ECO:0000256" key="5">
    <source>
        <dbReference type="SAM" id="SignalP"/>
    </source>
</evidence>
<dbReference type="InterPro" id="IPR044925">
    <property type="entry name" value="His-Me_finger_sf"/>
</dbReference>
<evidence type="ECO:0000259" key="6">
    <source>
        <dbReference type="SMART" id="SM00892"/>
    </source>
</evidence>
<sequence>MQWAKLLGFVSLFALLQPGHSQCNVNLQDHLAPLEPLFIKNGQLWAPDGPELTWEEQESTTVACAKTKLVNVNSNTASLTCVSRQDFIVNGTPVNSTDLQCSGRMTGEVEETGETCGSSGGTLLKLGFNVEEIGFMTYIESCYDREEASVIYTRHIIPGRAIEHSIKESYRPSFKVAGASSHVNPATSYTQQAQLNRLTELLGSEEQAKKFLQGGSYYLARGHLAPDADGVYRSWQWASYFYVNVAPQWQVVNAGNWLVVENLSRSKAAQLQEDVVVYDGVHDVLLLPHVDGQSIPITLEAGGIRAPKWYWKIIVSPATSAGVAFVTNNDPFRTSLPVNEFLCEDVCSQYGWSDERFQDFTRGYTYCCAVADLQTAIEDIPRDLQVNHVLQKYTGPLNVILNNKLVTFLSVALFAFMISTIALASSNQSKKNAIQECQAELTDATPSCSVNPSKDLPLNEPVYLMPDGNTYKLWAPSGSTLKWNSTSEQTALLCSGANNALEQTSKALSQKTCSKGQEFFVEGGTTAINSKNLQCKAAVDGECAENVGPCGSNRGVLNKLGFDAGASGFITYIESCFNTERSSVLYTKHTLPGVAIASAVAADAYQNWRTNGIGNKVNPEASYLQDTQLARLESLLGAKTQAEKYIQVGKVFLNKGHLTPRGDGIFHTWKHATFFYTNAVPQWNVINEGNWNNVELRVRHVASLLQEDVLVIQGTFGVLALPNPQNQSVEISLSAEGIDVPLWMWKIVKSPSRNAGIAFVTLNNPYETAAPAELLCTDVCEQYGWAEPNYAKFAIGFTYCCDPNELIRMVVHAPYEGLVKQVLSTSMLTSSAVGLSVWYHLILVVGLVQLLRMM</sequence>
<dbReference type="Gene3D" id="3.40.570.10">
    <property type="entry name" value="Extracellular Endonuclease, subunit A"/>
    <property type="match status" value="2"/>
</dbReference>
<reference evidence="7" key="2">
    <citation type="submission" date="2025-05" db="UniProtKB">
        <authorList>
            <consortium name="EnsemblMetazoa"/>
        </authorList>
    </citation>
    <scope>IDENTIFICATION</scope>
    <source>
        <strain evidence="7">Foshan</strain>
    </source>
</reference>
<keyword evidence="3" id="KW-0378">Hydrolase</keyword>
<dbReference type="SMART" id="SM00892">
    <property type="entry name" value="Endonuclease_NS"/>
    <property type="match status" value="2"/>
</dbReference>
<keyword evidence="3" id="KW-0255">Endonuclease</keyword>
<dbReference type="Pfam" id="PF01223">
    <property type="entry name" value="Endonuclease_NS"/>
    <property type="match status" value="2"/>
</dbReference>
<name>A0ABM1ZMT3_AEDAL</name>
<keyword evidence="4" id="KW-0812">Transmembrane</keyword>
<protein>
    <recommendedName>
        <fullName evidence="6">DNA/RNA non-specific endonuclease/pyrophosphatase/phosphodiesterase domain-containing protein</fullName>
    </recommendedName>
</protein>
<evidence type="ECO:0000313" key="8">
    <source>
        <dbReference type="Proteomes" id="UP000069940"/>
    </source>
</evidence>
<dbReference type="EnsemblMetazoa" id="AALFPA23_020003.R29454">
    <property type="protein sequence ID" value="AALFPA23_020003.P29454"/>
    <property type="gene ID" value="AALFPA23_020003"/>
</dbReference>
<feature type="domain" description="DNA/RNA non-specific endonuclease/pyrophosphatase/phosphodiesterase" evidence="6">
    <location>
        <begin position="569"/>
        <end position="806"/>
    </location>
</feature>
<feature type="chain" id="PRO_5045390521" description="DNA/RNA non-specific endonuclease/pyrophosphatase/phosphodiesterase domain-containing protein" evidence="5">
    <location>
        <begin position="22"/>
        <end position="854"/>
    </location>
</feature>
<organism evidence="7 8">
    <name type="scientific">Aedes albopictus</name>
    <name type="common">Asian tiger mosquito</name>
    <name type="synonym">Stegomyia albopicta</name>
    <dbReference type="NCBI Taxonomy" id="7160"/>
    <lineage>
        <taxon>Eukaryota</taxon>
        <taxon>Metazoa</taxon>
        <taxon>Ecdysozoa</taxon>
        <taxon>Arthropoda</taxon>
        <taxon>Hexapoda</taxon>
        <taxon>Insecta</taxon>
        <taxon>Pterygota</taxon>
        <taxon>Neoptera</taxon>
        <taxon>Endopterygota</taxon>
        <taxon>Diptera</taxon>
        <taxon>Nematocera</taxon>
        <taxon>Culicoidea</taxon>
        <taxon>Culicidae</taxon>
        <taxon>Culicinae</taxon>
        <taxon>Aedini</taxon>
        <taxon>Aedes</taxon>
        <taxon>Stegomyia</taxon>
    </lineage>
</organism>
<dbReference type="SUPFAM" id="SSF54060">
    <property type="entry name" value="His-Me finger endonucleases"/>
    <property type="match status" value="2"/>
</dbReference>
<keyword evidence="2" id="KW-0540">Nuclease</keyword>
<dbReference type="InterPro" id="IPR040255">
    <property type="entry name" value="Non-specific_endonuclease"/>
</dbReference>
<feature type="domain" description="DNA/RNA non-specific endonuclease/pyrophosphatase/phosphodiesterase" evidence="6">
    <location>
        <begin position="135"/>
        <end position="373"/>
    </location>
</feature>
<dbReference type="InterPro" id="IPR044929">
    <property type="entry name" value="DNA/RNA_non-sp_Endonuclease_sf"/>
</dbReference>
<proteinExistence type="inferred from homology"/>
<dbReference type="PANTHER" id="PTHR13966">
    <property type="entry name" value="ENDONUCLEASE RELATED"/>
    <property type="match status" value="1"/>
</dbReference>
<dbReference type="Proteomes" id="UP000069940">
    <property type="component" value="Unassembled WGS sequence"/>
</dbReference>
<accession>A0ABM1ZMT3</accession>
<keyword evidence="4" id="KW-1133">Transmembrane helix</keyword>
<feature type="signal peptide" evidence="5">
    <location>
        <begin position="1"/>
        <end position="21"/>
    </location>
</feature>
<comment type="similarity">
    <text evidence="1">Belongs to the DNA/RNA non-specific endonuclease family.</text>
</comment>
<keyword evidence="4" id="KW-0472">Membrane</keyword>
<dbReference type="InterPro" id="IPR001604">
    <property type="entry name" value="Endo_G_ENPP1-like_dom"/>
</dbReference>
<dbReference type="GeneID" id="109406507"/>